<protein>
    <submittedName>
        <fullName evidence="3">Thiosulfate sulfurtransferase</fullName>
    </submittedName>
</protein>
<proteinExistence type="predicted"/>
<dbReference type="PANTHER" id="PTHR43855">
    <property type="entry name" value="THIOSULFATE SULFURTRANSFERASE"/>
    <property type="match status" value="1"/>
</dbReference>
<reference evidence="3 4" key="1">
    <citation type="journal article" date="1998" name="Nature">
        <title>The complete genome of the hyperthermophilic bacterium Aquifex aeolicus.</title>
        <authorList>
            <person name="Deckert G."/>
            <person name="Warren P.V."/>
            <person name="Gaasterland T."/>
            <person name="Young W.G."/>
            <person name="Lenox A.L."/>
            <person name="Graham D.E."/>
            <person name="Overbeek R."/>
            <person name="Snead M.A."/>
            <person name="Keller M."/>
            <person name="Aujay M."/>
            <person name="Huber R."/>
            <person name="Feldman R.A."/>
            <person name="Short J.M."/>
            <person name="Olson G.J."/>
            <person name="Swanson R.V."/>
        </authorList>
    </citation>
    <scope>NUCLEOTIDE SEQUENCE [LARGE SCALE GENOMIC DNA]</scope>
    <source>
        <strain evidence="3 4">VF5</strain>
    </source>
</reference>
<sequence length="304" mass="35950">MLLLLLLVSIAFSVPKLVSPEWLKENLSKKNLVIIEFGDTQSYLVEGHIPGAVLTEKEQWRKMDPETGALVRRSVEYYEKLFRSWGINNDSEVVIYYKGNTRNEILGAVYAYWVFHLLGHKRVGILDGGWKEWIKKGYPVSYEEPEINRGNFKAKYNKELETNWKYVYENIGKIPIIDGRLPDFYFGIGKFPAAKKYGHIPCSVPFSWEWWVKRDRETEKLYIEFPYYAKEFLRNQGLKPEDEVILFCFGGTGAAFLYWVFDVSGHKNMKVYDASKREWEALNLPLNRYVWETFRDCRKFFYTN</sequence>
<dbReference type="Gene3D" id="3.40.250.10">
    <property type="entry name" value="Rhodanese-like domain"/>
    <property type="match status" value="2"/>
</dbReference>
<evidence type="ECO:0000313" key="3">
    <source>
        <dbReference type="EMBL" id="AAC07121.1"/>
    </source>
</evidence>
<dbReference type="Proteomes" id="UP000000798">
    <property type="component" value="Chromosome"/>
</dbReference>
<name>O67170_AQUAE</name>
<dbReference type="InParanoid" id="O67170"/>
<dbReference type="HOGENOM" id="CLU_031618_1_3_0"/>
<dbReference type="EMBL" id="AE000657">
    <property type="protein sequence ID" value="AAC07121.1"/>
    <property type="molecule type" value="Genomic_DNA"/>
</dbReference>
<feature type="domain" description="Rhodanese" evidence="2">
    <location>
        <begin position="170"/>
        <end position="288"/>
    </location>
</feature>
<dbReference type="PIR" id="G70392">
    <property type="entry name" value="G70392"/>
</dbReference>
<dbReference type="STRING" id="224324.aq_1076"/>
<dbReference type="KEGG" id="aae:aq_1076"/>
<dbReference type="CDD" id="cd01448">
    <property type="entry name" value="TST_Repeat_1"/>
    <property type="match status" value="1"/>
</dbReference>
<dbReference type="InterPro" id="IPR036873">
    <property type="entry name" value="Rhodanese-like_dom_sf"/>
</dbReference>
<dbReference type="AlphaFoldDB" id="O67170"/>
<dbReference type="PANTHER" id="PTHR43855:SF1">
    <property type="entry name" value="THIOSULFATE SULFURTRANSFERASE"/>
    <property type="match status" value="1"/>
</dbReference>
<dbReference type="InterPro" id="IPR051126">
    <property type="entry name" value="Thiosulfate_sulfurtransferase"/>
</dbReference>
<dbReference type="PROSITE" id="PS50206">
    <property type="entry name" value="RHODANESE_3"/>
    <property type="match status" value="2"/>
</dbReference>
<dbReference type="OrthoDB" id="9770030at2"/>
<evidence type="ECO:0000313" key="4">
    <source>
        <dbReference type="Proteomes" id="UP000000798"/>
    </source>
</evidence>
<evidence type="ECO:0000256" key="1">
    <source>
        <dbReference type="ARBA" id="ARBA00022737"/>
    </source>
</evidence>
<dbReference type="SUPFAM" id="SSF52821">
    <property type="entry name" value="Rhodanese/Cell cycle control phosphatase"/>
    <property type="match status" value="2"/>
</dbReference>
<dbReference type="eggNOG" id="COG2897">
    <property type="taxonomic scope" value="Bacteria"/>
</dbReference>
<keyword evidence="4" id="KW-1185">Reference proteome</keyword>
<evidence type="ECO:0000259" key="2">
    <source>
        <dbReference type="PROSITE" id="PS50206"/>
    </source>
</evidence>
<dbReference type="InterPro" id="IPR001763">
    <property type="entry name" value="Rhodanese-like_dom"/>
</dbReference>
<dbReference type="Pfam" id="PF00581">
    <property type="entry name" value="Rhodanese"/>
    <property type="match status" value="2"/>
</dbReference>
<organism evidence="3 4">
    <name type="scientific">Aquifex aeolicus (strain VF5)</name>
    <dbReference type="NCBI Taxonomy" id="224324"/>
    <lineage>
        <taxon>Bacteria</taxon>
        <taxon>Pseudomonadati</taxon>
        <taxon>Aquificota</taxon>
        <taxon>Aquificia</taxon>
        <taxon>Aquificales</taxon>
        <taxon>Aquificaceae</taxon>
        <taxon>Aquifex</taxon>
    </lineage>
</organism>
<gene>
    <name evidence="3" type="primary">rhdA1</name>
    <name evidence="3" type="ordered locus">aq_1076</name>
</gene>
<dbReference type="EnsemblBacteria" id="AAC07121">
    <property type="protein sequence ID" value="AAC07121"/>
    <property type="gene ID" value="aq_1076"/>
</dbReference>
<dbReference type="RefSeq" id="WP_010880671.1">
    <property type="nucleotide sequence ID" value="NC_000918.1"/>
</dbReference>
<accession>O67170</accession>
<keyword evidence="1" id="KW-0677">Repeat</keyword>
<dbReference type="SMART" id="SM00450">
    <property type="entry name" value="RHOD"/>
    <property type="match status" value="2"/>
</dbReference>
<feature type="domain" description="Rhodanese" evidence="2">
    <location>
        <begin position="28"/>
        <end position="142"/>
    </location>
</feature>
<dbReference type="CDD" id="cd01449">
    <property type="entry name" value="TST_Repeat_2"/>
    <property type="match status" value="1"/>
</dbReference>